<proteinExistence type="inferred from homology"/>
<comment type="similarity">
    <text evidence="9">Belongs to the TrpF family.</text>
</comment>
<dbReference type="Gene3D" id="3.20.20.70">
    <property type="entry name" value="Aldolase class I"/>
    <property type="match status" value="1"/>
</dbReference>
<evidence type="ECO:0000256" key="8">
    <source>
        <dbReference type="ARBA" id="ARBA00023235"/>
    </source>
</evidence>
<keyword evidence="7 9" id="KW-0057">Aromatic amino acid biosynthesis</keyword>
<reference evidence="12" key="1">
    <citation type="submission" date="2016-11" db="EMBL/GenBank/DDBJ databases">
        <authorList>
            <person name="Varghese N."/>
            <person name="Submissions S."/>
        </authorList>
    </citation>
    <scope>NUCLEOTIDE SEQUENCE [LARGE SCALE GENOMIC DNA]</scope>
    <source>
        <strain evidence="12">DSM 18569</strain>
    </source>
</reference>
<comment type="pathway">
    <text evidence="2 9">Amino-acid biosynthesis; L-tryptophan biosynthesis; L-tryptophan from chorismate: step 3/5.</text>
</comment>
<keyword evidence="12" id="KW-1185">Reference proteome</keyword>
<protein>
    <recommendedName>
        <fullName evidence="4 9">N-(5'-phosphoribosyl)anthranilate isomerase</fullName>
        <shortName evidence="9">PRAI</shortName>
        <ecNumber evidence="3 9">5.3.1.24</ecNumber>
    </recommendedName>
</protein>
<dbReference type="Proteomes" id="UP000183947">
    <property type="component" value="Unassembled WGS sequence"/>
</dbReference>
<dbReference type="HAMAP" id="MF_00135">
    <property type="entry name" value="PRAI"/>
    <property type="match status" value="1"/>
</dbReference>
<dbReference type="STRING" id="1121959.SAMN02746009_01559"/>
<dbReference type="PANTHER" id="PTHR42894">
    <property type="entry name" value="N-(5'-PHOSPHORIBOSYL)ANTHRANILATE ISOMERASE"/>
    <property type="match status" value="1"/>
</dbReference>
<dbReference type="GO" id="GO:0004640">
    <property type="term" value="F:phosphoribosylanthranilate isomerase activity"/>
    <property type="evidence" value="ECO:0007669"/>
    <property type="project" value="UniProtKB-UniRule"/>
</dbReference>
<evidence type="ECO:0000313" key="11">
    <source>
        <dbReference type="EMBL" id="SHK78793.1"/>
    </source>
</evidence>
<feature type="domain" description="N-(5'phosphoribosyl) anthranilate isomerase (PRAI)" evidence="10">
    <location>
        <begin position="6"/>
        <end position="194"/>
    </location>
</feature>
<dbReference type="InterPro" id="IPR013785">
    <property type="entry name" value="Aldolase_TIM"/>
</dbReference>
<dbReference type="InterPro" id="IPR001240">
    <property type="entry name" value="PRAI_dom"/>
</dbReference>
<organism evidence="11 12">
    <name type="scientific">Hymenobacter psychrotolerans DSM 18569</name>
    <dbReference type="NCBI Taxonomy" id="1121959"/>
    <lineage>
        <taxon>Bacteria</taxon>
        <taxon>Pseudomonadati</taxon>
        <taxon>Bacteroidota</taxon>
        <taxon>Cytophagia</taxon>
        <taxon>Cytophagales</taxon>
        <taxon>Hymenobacteraceae</taxon>
        <taxon>Hymenobacter</taxon>
    </lineage>
</organism>
<evidence type="ECO:0000256" key="7">
    <source>
        <dbReference type="ARBA" id="ARBA00023141"/>
    </source>
</evidence>
<dbReference type="CDD" id="cd00405">
    <property type="entry name" value="PRAI"/>
    <property type="match status" value="1"/>
</dbReference>
<comment type="catalytic activity">
    <reaction evidence="1 9">
        <text>N-(5-phospho-beta-D-ribosyl)anthranilate = 1-(2-carboxyphenylamino)-1-deoxy-D-ribulose 5-phosphate</text>
        <dbReference type="Rhea" id="RHEA:21540"/>
        <dbReference type="ChEBI" id="CHEBI:18277"/>
        <dbReference type="ChEBI" id="CHEBI:58613"/>
        <dbReference type="EC" id="5.3.1.24"/>
    </reaction>
</comment>
<dbReference type="PANTHER" id="PTHR42894:SF1">
    <property type="entry name" value="N-(5'-PHOSPHORIBOSYL)ANTHRANILATE ISOMERASE"/>
    <property type="match status" value="1"/>
</dbReference>
<dbReference type="InterPro" id="IPR011060">
    <property type="entry name" value="RibuloseP-bd_barrel"/>
</dbReference>
<dbReference type="EC" id="5.3.1.24" evidence="3 9"/>
<evidence type="ECO:0000313" key="12">
    <source>
        <dbReference type="Proteomes" id="UP000183947"/>
    </source>
</evidence>
<dbReference type="Pfam" id="PF00697">
    <property type="entry name" value="PRAI"/>
    <property type="match status" value="1"/>
</dbReference>
<evidence type="ECO:0000256" key="9">
    <source>
        <dbReference type="HAMAP-Rule" id="MF_00135"/>
    </source>
</evidence>
<gene>
    <name evidence="9" type="primary">trpF</name>
    <name evidence="11" type="ORF">SAMN02746009_01559</name>
</gene>
<name>A0A1M6VBB7_9BACT</name>
<keyword evidence="5 9" id="KW-0028">Amino-acid biosynthesis</keyword>
<dbReference type="GO" id="GO:0000162">
    <property type="term" value="P:L-tryptophan biosynthetic process"/>
    <property type="evidence" value="ECO:0007669"/>
    <property type="project" value="UniProtKB-UniRule"/>
</dbReference>
<evidence type="ECO:0000256" key="5">
    <source>
        <dbReference type="ARBA" id="ARBA00022605"/>
    </source>
</evidence>
<evidence type="ECO:0000256" key="4">
    <source>
        <dbReference type="ARBA" id="ARBA00022272"/>
    </source>
</evidence>
<evidence type="ECO:0000256" key="2">
    <source>
        <dbReference type="ARBA" id="ARBA00004664"/>
    </source>
</evidence>
<evidence type="ECO:0000256" key="6">
    <source>
        <dbReference type="ARBA" id="ARBA00022822"/>
    </source>
</evidence>
<accession>A0A1M6VBB7</accession>
<keyword evidence="8 9" id="KW-0413">Isomerase</keyword>
<evidence type="ECO:0000259" key="10">
    <source>
        <dbReference type="Pfam" id="PF00697"/>
    </source>
</evidence>
<dbReference type="InterPro" id="IPR044643">
    <property type="entry name" value="TrpF_fam"/>
</dbReference>
<dbReference type="AlphaFoldDB" id="A0A1M6VBB7"/>
<evidence type="ECO:0000256" key="3">
    <source>
        <dbReference type="ARBA" id="ARBA00012572"/>
    </source>
</evidence>
<sequence length="200" mass="21965">MTEPANLAAVAALRPDFLGFIFYPHSRRYVGAQLSKLKLDQLPAGIRKVGVFVDETTAQIRARVAEFGLDMVQLHGHETPAQCAELRQAGIPVIKAFGVGAEFDFAQLNPYVGQVDYFLFDTQGRQPGGNGTAFDWGLLTRYRLPVPYFLAGGLAPEHAPVLRNLQLPGLFALDLNSRFETAPGLKNTDLLGRMLNTLRP</sequence>
<dbReference type="EMBL" id="FRAS01000006">
    <property type="protein sequence ID" value="SHK78793.1"/>
    <property type="molecule type" value="Genomic_DNA"/>
</dbReference>
<dbReference type="UniPathway" id="UPA00035">
    <property type="reaction ID" value="UER00042"/>
</dbReference>
<keyword evidence="6 9" id="KW-0822">Tryptophan biosynthesis</keyword>
<evidence type="ECO:0000256" key="1">
    <source>
        <dbReference type="ARBA" id="ARBA00001164"/>
    </source>
</evidence>
<dbReference type="SUPFAM" id="SSF51366">
    <property type="entry name" value="Ribulose-phoshate binding barrel"/>
    <property type="match status" value="1"/>
</dbReference>